<keyword evidence="2" id="KW-0808">Transferase</keyword>
<keyword evidence="3" id="KW-1185">Reference proteome</keyword>
<feature type="domain" description="Aminoglycoside phosphotransferase" evidence="1">
    <location>
        <begin position="29"/>
        <end position="269"/>
    </location>
</feature>
<dbReference type="EMBL" id="JACCFJ010000001">
    <property type="protein sequence ID" value="NYI81443.1"/>
    <property type="molecule type" value="Genomic_DNA"/>
</dbReference>
<dbReference type="Pfam" id="PF01636">
    <property type="entry name" value="APH"/>
    <property type="match status" value="1"/>
</dbReference>
<proteinExistence type="predicted"/>
<gene>
    <name evidence="2" type="ORF">HNR68_000073</name>
</gene>
<dbReference type="InterPro" id="IPR011009">
    <property type="entry name" value="Kinase-like_dom_sf"/>
</dbReference>
<name>A0A853AGJ3_9PSEU</name>
<dbReference type="InterPro" id="IPR002575">
    <property type="entry name" value="Aminoglycoside_PTrfase"/>
</dbReference>
<comment type="caution">
    <text evidence="2">The sequence shown here is derived from an EMBL/GenBank/DDBJ whole genome shotgun (WGS) entry which is preliminary data.</text>
</comment>
<accession>A0A853AGJ3</accession>
<keyword evidence="2" id="KW-0418">Kinase</keyword>
<dbReference type="InterPro" id="IPR051678">
    <property type="entry name" value="AGP_Transferase"/>
</dbReference>
<evidence type="ECO:0000313" key="3">
    <source>
        <dbReference type="Proteomes" id="UP000587002"/>
    </source>
</evidence>
<dbReference type="GO" id="GO:0016301">
    <property type="term" value="F:kinase activity"/>
    <property type="evidence" value="ECO:0007669"/>
    <property type="project" value="UniProtKB-KW"/>
</dbReference>
<sequence length="325" mass="35602">MAISELTVEDVAAGVAEVLPEAAPVRPVRALRRGRSHVSWVLESPRGRLVGKVLLGCPRDGFMERLAEHRRVWEHGVLVPPVLAFTDSCPAVGGQPLTVFEYLPGVDAEETLPSVDADRAVALMRDTGAALARLHQVPVGGFGDAVGGLGVGPASWGAVVAGRAAWLRDAYRSLDGAPLALVEAGIGLLCRLADDVSPHVRPAVAHLDVYLPNILVDDKGRFRILLDLEHVRWVDPVMDFVKPAMWMFAERPAWADAFADGYRSAGTWPERWSERLSVATGLELLTGVQYWIRVADHEMREDYLRRLRAWVRSDGAAHVWASIRP</sequence>
<dbReference type="Gene3D" id="3.90.1200.10">
    <property type="match status" value="1"/>
</dbReference>
<evidence type="ECO:0000313" key="2">
    <source>
        <dbReference type="EMBL" id="NYI81443.1"/>
    </source>
</evidence>
<protein>
    <submittedName>
        <fullName evidence="2">Aminoglycoside phosphotransferase (APT) family kinase protein</fullName>
    </submittedName>
</protein>
<dbReference type="AlphaFoldDB" id="A0A853AGJ3"/>
<dbReference type="Proteomes" id="UP000587002">
    <property type="component" value="Unassembled WGS sequence"/>
</dbReference>
<dbReference type="PANTHER" id="PTHR21310">
    <property type="entry name" value="AMINOGLYCOSIDE PHOSPHOTRANSFERASE-RELATED-RELATED"/>
    <property type="match status" value="1"/>
</dbReference>
<organism evidence="2 3">
    <name type="scientific">Saccharopolyspora hordei</name>
    <dbReference type="NCBI Taxonomy" id="1838"/>
    <lineage>
        <taxon>Bacteria</taxon>
        <taxon>Bacillati</taxon>
        <taxon>Actinomycetota</taxon>
        <taxon>Actinomycetes</taxon>
        <taxon>Pseudonocardiales</taxon>
        <taxon>Pseudonocardiaceae</taxon>
        <taxon>Saccharopolyspora</taxon>
    </lineage>
</organism>
<dbReference type="SUPFAM" id="SSF56112">
    <property type="entry name" value="Protein kinase-like (PK-like)"/>
    <property type="match status" value="1"/>
</dbReference>
<evidence type="ECO:0000259" key="1">
    <source>
        <dbReference type="Pfam" id="PF01636"/>
    </source>
</evidence>
<dbReference type="RefSeq" id="WP_179716481.1">
    <property type="nucleotide sequence ID" value="NZ_BAABFH010000001.1"/>
</dbReference>
<reference evidence="2 3" key="1">
    <citation type="submission" date="2020-07" db="EMBL/GenBank/DDBJ databases">
        <title>Sequencing the genomes of 1000 actinobacteria strains.</title>
        <authorList>
            <person name="Klenk H.-P."/>
        </authorList>
    </citation>
    <scope>NUCLEOTIDE SEQUENCE [LARGE SCALE GENOMIC DNA]</scope>
    <source>
        <strain evidence="2 3">DSM 44065</strain>
    </source>
</reference>